<gene>
    <name evidence="9" type="ORF">ACFOUW_07015</name>
</gene>
<dbReference type="RefSeq" id="WP_205116776.1">
    <property type="nucleotide sequence ID" value="NZ_JAFBCM010000001.1"/>
</dbReference>
<dbReference type="Pfam" id="PF09335">
    <property type="entry name" value="VTT_dom"/>
    <property type="match status" value="1"/>
</dbReference>
<dbReference type="InterPro" id="IPR032816">
    <property type="entry name" value="VTT_dom"/>
</dbReference>
<comment type="subcellular location">
    <subcellularLocation>
        <location evidence="1">Cell membrane</location>
        <topology evidence="1">Multi-pass membrane protein</topology>
    </subcellularLocation>
</comment>
<feature type="transmembrane region" description="Helical" evidence="7">
    <location>
        <begin position="25"/>
        <end position="44"/>
    </location>
</feature>
<keyword evidence="3" id="KW-1003">Cell membrane</keyword>
<dbReference type="Proteomes" id="UP001595699">
    <property type="component" value="Unassembled WGS sequence"/>
</dbReference>
<reference evidence="10" key="1">
    <citation type="journal article" date="2019" name="Int. J. Syst. Evol. Microbiol.">
        <title>The Global Catalogue of Microorganisms (GCM) 10K type strain sequencing project: providing services to taxonomists for standard genome sequencing and annotation.</title>
        <authorList>
            <consortium name="The Broad Institute Genomics Platform"/>
            <consortium name="The Broad Institute Genome Sequencing Center for Infectious Disease"/>
            <person name="Wu L."/>
            <person name="Ma J."/>
        </authorList>
    </citation>
    <scope>NUCLEOTIDE SEQUENCE [LARGE SCALE GENOMIC DNA]</scope>
    <source>
        <strain evidence="10">CGMCC 4.7241</strain>
    </source>
</reference>
<evidence type="ECO:0000259" key="8">
    <source>
        <dbReference type="Pfam" id="PF09335"/>
    </source>
</evidence>
<keyword evidence="6 7" id="KW-0472">Membrane</keyword>
<organism evidence="9 10">
    <name type="scientific">Tenggerimyces flavus</name>
    <dbReference type="NCBI Taxonomy" id="1708749"/>
    <lineage>
        <taxon>Bacteria</taxon>
        <taxon>Bacillati</taxon>
        <taxon>Actinomycetota</taxon>
        <taxon>Actinomycetes</taxon>
        <taxon>Propionibacteriales</taxon>
        <taxon>Nocardioidaceae</taxon>
        <taxon>Tenggerimyces</taxon>
    </lineage>
</organism>
<evidence type="ECO:0000313" key="9">
    <source>
        <dbReference type="EMBL" id="MFC3760583.1"/>
    </source>
</evidence>
<feature type="domain" description="VTT" evidence="8">
    <location>
        <begin position="67"/>
        <end position="185"/>
    </location>
</feature>
<accession>A0ABV7Y8U1</accession>
<dbReference type="PANTHER" id="PTHR42709">
    <property type="entry name" value="ALKALINE PHOSPHATASE LIKE PROTEIN"/>
    <property type="match status" value="1"/>
</dbReference>
<evidence type="ECO:0000256" key="2">
    <source>
        <dbReference type="ARBA" id="ARBA00010792"/>
    </source>
</evidence>
<dbReference type="EMBL" id="JBHRZH010000006">
    <property type="protein sequence ID" value="MFC3760583.1"/>
    <property type="molecule type" value="Genomic_DNA"/>
</dbReference>
<comment type="similarity">
    <text evidence="2">Belongs to the DedA family.</text>
</comment>
<name>A0ABV7Y8U1_9ACTN</name>
<evidence type="ECO:0000256" key="5">
    <source>
        <dbReference type="ARBA" id="ARBA00022989"/>
    </source>
</evidence>
<comment type="caution">
    <text evidence="9">The sequence shown here is derived from an EMBL/GenBank/DDBJ whole genome shotgun (WGS) entry which is preliminary data.</text>
</comment>
<protein>
    <submittedName>
        <fullName evidence="9">DedA family protein</fullName>
    </submittedName>
</protein>
<keyword evidence="5 7" id="KW-1133">Transmembrane helix</keyword>
<evidence type="ECO:0000256" key="4">
    <source>
        <dbReference type="ARBA" id="ARBA00022692"/>
    </source>
</evidence>
<keyword evidence="10" id="KW-1185">Reference proteome</keyword>
<feature type="transmembrane region" description="Helical" evidence="7">
    <location>
        <begin position="166"/>
        <end position="190"/>
    </location>
</feature>
<feature type="transmembrane region" description="Helical" evidence="7">
    <location>
        <begin position="65"/>
        <end position="90"/>
    </location>
</feature>
<evidence type="ECO:0000256" key="6">
    <source>
        <dbReference type="ARBA" id="ARBA00023136"/>
    </source>
</evidence>
<keyword evidence="4 7" id="KW-0812">Transmembrane</keyword>
<feature type="transmembrane region" description="Helical" evidence="7">
    <location>
        <begin position="133"/>
        <end position="154"/>
    </location>
</feature>
<evidence type="ECO:0000313" key="10">
    <source>
        <dbReference type="Proteomes" id="UP001595699"/>
    </source>
</evidence>
<sequence>MTTDVLPAKSSRWVPWEGTPGRKDLVAWTALGLMALFYTAMWPLRPILLGTNPVLLELLTGSKEAIIAAGAFANVGQVPLAVVVVVGIAGMMKFDALVWWAGKLWGPGLVRKFAGKGRAAAWFARKLERPSRWLLWPAVALAPWTPVPSSLVYAAAGWTGMRLRTFLVLDGIGTALRVGVYAGLGFAIGQPAVDVAERISEYGLWLSLGIILVIIAGQVWRRRGRRPKVSAG</sequence>
<evidence type="ECO:0000256" key="1">
    <source>
        <dbReference type="ARBA" id="ARBA00004651"/>
    </source>
</evidence>
<feature type="transmembrane region" description="Helical" evidence="7">
    <location>
        <begin position="202"/>
        <end position="220"/>
    </location>
</feature>
<evidence type="ECO:0000256" key="3">
    <source>
        <dbReference type="ARBA" id="ARBA00022475"/>
    </source>
</evidence>
<dbReference type="InterPro" id="IPR051311">
    <property type="entry name" value="DedA_domain"/>
</dbReference>
<dbReference type="PANTHER" id="PTHR42709:SF6">
    <property type="entry name" value="UNDECAPRENYL PHOSPHATE TRANSPORTER A"/>
    <property type="match status" value="1"/>
</dbReference>
<proteinExistence type="inferred from homology"/>
<evidence type="ECO:0000256" key="7">
    <source>
        <dbReference type="SAM" id="Phobius"/>
    </source>
</evidence>